<dbReference type="InterPro" id="IPR047499">
    <property type="entry name" value="DD_AK7"/>
</dbReference>
<dbReference type="InterPro" id="IPR027417">
    <property type="entry name" value="P-loop_NTPase"/>
</dbReference>
<dbReference type="AlphaFoldDB" id="A0A1D1VPB4"/>
<dbReference type="STRING" id="947166.A0A1D1VPB4"/>
<keyword evidence="7" id="KW-1185">Reference proteome</keyword>
<dbReference type="Gene3D" id="3.40.50.720">
    <property type="entry name" value="NAD(P)-binding Rossmann-like Domain"/>
    <property type="match status" value="1"/>
</dbReference>
<keyword evidence="3" id="KW-0418">Kinase</keyword>
<evidence type="ECO:0000256" key="5">
    <source>
        <dbReference type="SAM" id="MobiDB-lite"/>
    </source>
</evidence>
<gene>
    <name evidence="6" type="primary">RvY_11237-1</name>
    <name evidence="6" type="synonym">RvY_11237.1</name>
    <name evidence="6" type="ORF">RvY_11237</name>
</gene>
<evidence type="ECO:0000256" key="3">
    <source>
        <dbReference type="ARBA" id="ARBA00022777"/>
    </source>
</evidence>
<dbReference type="InterPro" id="IPR000850">
    <property type="entry name" value="Adenylat/UMP-CMP_kin"/>
</dbReference>
<feature type="compositionally biased region" description="Acidic residues" evidence="5">
    <location>
        <begin position="176"/>
        <end position="189"/>
    </location>
</feature>
<dbReference type="SUPFAM" id="SSF51735">
    <property type="entry name" value="NAD(P)-binding Rossmann-fold domains"/>
    <property type="match status" value="1"/>
</dbReference>
<feature type="region of interest" description="Disordered" evidence="5">
    <location>
        <begin position="163"/>
        <end position="192"/>
    </location>
</feature>
<keyword evidence="2" id="KW-0547">Nucleotide-binding</keyword>
<name>A0A1D1VPB4_RAMVA</name>
<proteinExistence type="predicted"/>
<dbReference type="EMBL" id="BDGG01000006">
    <property type="protein sequence ID" value="GAV00379.1"/>
    <property type="molecule type" value="Genomic_DNA"/>
</dbReference>
<dbReference type="Gene3D" id="3.40.50.300">
    <property type="entry name" value="P-loop containing nucleotide triphosphate hydrolases"/>
    <property type="match status" value="1"/>
</dbReference>
<dbReference type="Proteomes" id="UP000186922">
    <property type="component" value="Unassembled WGS sequence"/>
</dbReference>
<evidence type="ECO:0000313" key="7">
    <source>
        <dbReference type="Proteomes" id="UP000186922"/>
    </source>
</evidence>
<dbReference type="SUPFAM" id="SSF52540">
    <property type="entry name" value="P-loop containing nucleoside triphosphate hydrolases"/>
    <property type="match status" value="1"/>
</dbReference>
<keyword evidence="4" id="KW-0175">Coiled coil</keyword>
<dbReference type="InterPro" id="IPR007858">
    <property type="entry name" value="Dpy-30_motif"/>
</dbReference>
<sequence>MADDEDEDAPPPPPPHIFVSRVDTYFGRILAQYLGQCIPGVLPNAEEQSEDEEGRMSRLDLAFLQCGPTETSYQLHGSWNGQAAPTVPALRTVIRADNQKDLYNTIKEANICVFHVIDEEGSNGVLEDTVVAINAARKIAMETKTTKTLILVSTVLTWGRSRKPIAEGEQGPEATAEGEGEGEEEDDDGTEGKHLELEKDFLKYGRDSKGLLITTVVAAGLLYGYGEKVLHWMFKEAWQDETAALQVPGDGKNKIPSIHVHDLCQIVQNICEAKPKSHYLIATDERRQNLSKVATAVSKALASGEVVSVKPEDLFSAKKLTQADVDLLTCDLKFTTAVTKDMQIQWVAEKGLFDYMAKAVQEFLAVRNLTALKLVVLGPPFAGKTYMAKRLAAFYDIQYLKVEEIIQGAIDNLRQVIIASKEAAAIKATMEQFEDAPDAEEEEGPTKGDIAQQMLDRIQESKAIHEGKLEDRFVIQFVREKLLTKACQNKGFVFDGFPDSYANAKAVFRKGGVESDGEEEVEPEEGDEDEEGGGAAHAADMDPRLRPDFVVNLEASDKFLRDKMMARPDSVVPDPTALTNEQYFNQKMAEYKASHNPAYNTVVDYFDETESTTISLNVEEERDIFAEICLKTAIARIGPPHNYGPTAEEKQAQLRIEEEKRRVVNLQKETRKKAVEAEYLAERQRRCGEWAARAEDLQKEKVERLELASMPVFEYLSKALLPAVEKGLLATSRVKPADPVDFLGEYFIQLINPLKVSGAEALSPDEQLRRATRSK</sequence>
<protein>
    <submittedName>
        <fullName evidence="6">Uncharacterized protein</fullName>
    </submittedName>
</protein>
<dbReference type="GO" id="GO:0006139">
    <property type="term" value="P:nucleobase-containing compound metabolic process"/>
    <property type="evidence" value="ECO:0007669"/>
    <property type="project" value="InterPro"/>
</dbReference>
<evidence type="ECO:0000256" key="1">
    <source>
        <dbReference type="ARBA" id="ARBA00022679"/>
    </source>
</evidence>
<feature type="region of interest" description="Disordered" evidence="5">
    <location>
        <begin position="511"/>
        <end position="541"/>
    </location>
</feature>
<keyword evidence="1" id="KW-0808">Transferase</keyword>
<evidence type="ECO:0000313" key="6">
    <source>
        <dbReference type="EMBL" id="GAV00379.1"/>
    </source>
</evidence>
<dbReference type="OrthoDB" id="10262413at2759"/>
<feature type="coiled-coil region" evidence="4">
    <location>
        <begin position="649"/>
        <end position="700"/>
    </location>
</feature>
<dbReference type="CDD" id="cd22967">
    <property type="entry name" value="DD_AK7"/>
    <property type="match status" value="1"/>
</dbReference>
<feature type="compositionally biased region" description="Acidic residues" evidence="5">
    <location>
        <begin position="515"/>
        <end position="532"/>
    </location>
</feature>
<organism evidence="6 7">
    <name type="scientific">Ramazzottius varieornatus</name>
    <name type="common">Water bear</name>
    <name type="synonym">Tardigrade</name>
    <dbReference type="NCBI Taxonomy" id="947166"/>
    <lineage>
        <taxon>Eukaryota</taxon>
        <taxon>Metazoa</taxon>
        <taxon>Ecdysozoa</taxon>
        <taxon>Tardigrada</taxon>
        <taxon>Eutardigrada</taxon>
        <taxon>Parachela</taxon>
        <taxon>Hypsibioidea</taxon>
        <taxon>Ramazzottiidae</taxon>
        <taxon>Ramazzottius</taxon>
    </lineage>
</organism>
<dbReference type="PANTHER" id="PTHR23359">
    <property type="entry name" value="NUCLEOTIDE KINASE"/>
    <property type="match status" value="1"/>
</dbReference>
<dbReference type="GO" id="GO:0005524">
    <property type="term" value="F:ATP binding"/>
    <property type="evidence" value="ECO:0007669"/>
    <property type="project" value="InterPro"/>
</dbReference>
<evidence type="ECO:0000256" key="2">
    <source>
        <dbReference type="ARBA" id="ARBA00022741"/>
    </source>
</evidence>
<accession>A0A1D1VPB4</accession>
<dbReference type="GO" id="GO:0019205">
    <property type="term" value="F:nucleobase-containing compound kinase activity"/>
    <property type="evidence" value="ECO:0007669"/>
    <property type="project" value="InterPro"/>
</dbReference>
<reference evidence="6 7" key="1">
    <citation type="journal article" date="2016" name="Nat. Commun.">
        <title>Extremotolerant tardigrade genome and improved radiotolerance of human cultured cells by tardigrade-unique protein.</title>
        <authorList>
            <person name="Hashimoto T."/>
            <person name="Horikawa D.D."/>
            <person name="Saito Y."/>
            <person name="Kuwahara H."/>
            <person name="Kozuka-Hata H."/>
            <person name="Shin-I T."/>
            <person name="Minakuchi Y."/>
            <person name="Ohishi K."/>
            <person name="Motoyama A."/>
            <person name="Aizu T."/>
            <person name="Enomoto A."/>
            <person name="Kondo K."/>
            <person name="Tanaka S."/>
            <person name="Hara Y."/>
            <person name="Koshikawa S."/>
            <person name="Sagara H."/>
            <person name="Miura T."/>
            <person name="Yokobori S."/>
            <person name="Miyagawa K."/>
            <person name="Suzuki Y."/>
            <person name="Kubo T."/>
            <person name="Oyama M."/>
            <person name="Kohara Y."/>
            <person name="Fujiyama A."/>
            <person name="Arakawa K."/>
            <person name="Katayama T."/>
            <person name="Toyoda A."/>
            <person name="Kunieda T."/>
        </authorList>
    </citation>
    <scope>NUCLEOTIDE SEQUENCE [LARGE SCALE GENOMIC DNA]</scope>
    <source>
        <strain evidence="6 7">YOKOZUNA-1</strain>
    </source>
</reference>
<dbReference type="InterPro" id="IPR036291">
    <property type="entry name" value="NAD(P)-bd_dom_sf"/>
</dbReference>
<dbReference type="Pfam" id="PF05186">
    <property type="entry name" value="Dpy-30"/>
    <property type="match status" value="1"/>
</dbReference>
<evidence type="ECO:0000256" key="4">
    <source>
        <dbReference type="SAM" id="Coils"/>
    </source>
</evidence>
<dbReference type="Gene3D" id="1.20.890.10">
    <property type="entry name" value="cAMP-dependent protein kinase regulatory subunit, dimerization-anchoring domain"/>
    <property type="match status" value="1"/>
</dbReference>
<comment type="caution">
    <text evidence="6">The sequence shown here is derived from an EMBL/GenBank/DDBJ whole genome shotgun (WGS) entry which is preliminary data.</text>
</comment>